<feature type="chain" id="PRO_5046339430" evidence="1">
    <location>
        <begin position="21"/>
        <end position="205"/>
    </location>
</feature>
<evidence type="ECO:0000313" key="3">
    <source>
        <dbReference type="Proteomes" id="UP000427842"/>
    </source>
</evidence>
<accession>A0ABQ6VVJ6</accession>
<gene>
    <name evidence="2" type="ORF">D3W54_08390</name>
</gene>
<protein>
    <submittedName>
        <fullName evidence="2">Uncharacterized protein</fullName>
    </submittedName>
</protein>
<dbReference type="EMBL" id="QYAZ01000001">
    <property type="protein sequence ID" value="KAB8124222.1"/>
    <property type="molecule type" value="Genomic_DNA"/>
</dbReference>
<feature type="signal peptide" evidence="1">
    <location>
        <begin position="1"/>
        <end position="20"/>
    </location>
</feature>
<keyword evidence="3" id="KW-1185">Reference proteome</keyword>
<evidence type="ECO:0000256" key="1">
    <source>
        <dbReference type="SAM" id="SignalP"/>
    </source>
</evidence>
<reference evidence="2 3" key="1">
    <citation type="submission" date="2018-09" db="EMBL/GenBank/DDBJ databases">
        <title>Genome sequence and characterization of the bcs clusters for the production of nanocellulose from the low pH resistant strain Komagataeibacter medellinensis ID13488.</title>
        <authorList>
            <person name="Hernandez-Arriaga A.M."/>
            <person name="Del Cerro C."/>
            <person name="Urbina L."/>
            <person name="Eceiza A."/>
            <person name="Retegi A."/>
            <person name="Prieto M.A."/>
        </authorList>
    </citation>
    <scope>NUCLEOTIDE SEQUENCE [LARGE SCALE GENOMIC DNA]</scope>
    <source>
        <strain evidence="2 3">ID13488</strain>
    </source>
</reference>
<keyword evidence="1" id="KW-0732">Signal</keyword>
<sequence length="205" mass="21973">MVLALLCLAVPGLMAATAHAAGTPSYPTPLTDAHSTAHAWGIETRIASTTPCQVEMTVNQTIFMAHVPEMVQAGLLNTLVTPALQKQAPHYLMNTVQTDVTPGFVHALFTQNGAPARCHFAWSYIAPDGLPHSMLGFDFTRAAHDHIDWDHLRFGDMVPTAQNTVVDPQFDTLVNQETVDVTIALARDHAPGDLPPPGQAAGARP</sequence>
<name>A0ABQ6VVJ6_9PROT</name>
<evidence type="ECO:0000313" key="2">
    <source>
        <dbReference type="EMBL" id="KAB8124222.1"/>
    </source>
</evidence>
<organism evidence="2 3">
    <name type="scientific">Komagataeibacter medellinensis</name>
    <dbReference type="NCBI Taxonomy" id="1177712"/>
    <lineage>
        <taxon>Bacteria</taxon>
        <taxon>Pseudomonadati</taxon>
        <taxon>Pseudomonadota</taxon>
        <taxon>Alphaproteobacteria</taxon>
        <taxon>Acetobacterales</taxon>
        <taxon>Acetobacteraceae</taxon>
        <taxon>Komagataeibacter</taxon>
    </lineage>
</organism>
<comment type="caution">
    <text evidence="2">The sequence shown here is derived from an EMBL/GenBank/DDBJ whole genome shotgun (WGS) entry which is preliminary data.</text>
</comment>
<dbReference type="Proteomes" id="UP000427842">
    <property type="component" value="Unassembled WGS sequence"/>
</dbReference>
<proteinExistence type="predicted"/>